<dbReference type="InterPro" id="IPR002781">
    <property type="entry name" value="TM_pro_TauE-like"/>
</dbReference>
<feature type="transmembrane region" description="Helical" evidence="8">
    <location>
        <begin position="44"/>
        <end position="60"/>
    </location>
</feature>
<name>A0AAJ1VGG2_9FLAO</name>
<dbReference type="InterPro" id="IPR052017">
    <property type="entry name" value="TSUP"/>
</dbReference>
<evidence type="ECO:0000256" key="2">
    <source>
        <dbReference type="ARBA" id="ARBA00009142"/>
    </source>
</evidence>
<comment type="caution">
    <text evidence="9">The sequence shown here is derived from an EMBL/GenBank/DDBJ whole genome shotgun (WGS) entry which is preliminary data.</text>
</comment>
<keyword evidence="6 8" id="KW-1133">Transmembrane helix</keyword>
<dbReference type="RefSeq" id="WP_261972598.1">
    <property type="nucleotide sequence ID" value="NZ_CP103460.1"/>
</dbReference>
<keyword evidence="4 8" id="KW-1003">Cell membrane</keyword>
<accession>A0AAJ1VGG2</accession>
<evidence type="ECO:0000256" key="7">
    <source>
        <dbReference type="ARBA" id="ARBA00023136"/>
    </source>
</evidence>
<dbReference type="Proteomes" id="UP001228636">
    <property type="component" value="Unassembled WGS sequence"/>
</dbReference>
<reference evidence="9 10" key="1">
    <citation type="journal article" date="2014" name="Int. J. Syst. Evol. Microbiol.">
        <title>Complete genome sequence of Corynebacterium casei LMG S-19264T (=DSM 44701T), isolated from a smear-ripened cheese.</title>
        <authorList>
            <consortium name="US DOE Joint Genome Institute (JGI-PGF)"/>
            <person name="Walter F."/>
            <person name="Albersmeier A."/>
            <person name="Kalinowski J."/>
            <person name="Ruckert C."/>
        </authorList>
    </citation>
    <scope>NUCLEOTIDE SEQUENCE [LARGE SCALE GENOMIC DNA]</scope>
    <source>
        <strain evidence="9 10">CECT 8670</strain>
    </source>
</reference>
<dbReference type="Pfam" id="PF01925">
    <property type="entry name" value="TauE"/>
    <property type="match status" value="1"/>
</dbReference>
<dbReference type="EMBL" id="JAUFQH010000008">
    <property type="protein sequence ID" value="MDN3619798.1"/>
    <property type="molecule type" value="Genomic_DNA"/>
</dbReference>
<feature type="transmembrane region" description="Helical" evidence="8">
    <location>
        <begin position="220"/>
        <end position="237"/>
    </location>
</feature>
<feature type="transmembrane region" description="Helical" evidence="8">
    <location>
        <begin position="192"/>
        <end position="208"/>
    </location>
</feature>
<dbReference type="PANTHER" id="PTHR30269">
    <property type="entry name" value="TRANSMEMBRANE PROTEIN YFCA"/>
    <property type="match status" value="1"/>
</dbReference>
<sequence length="238" mass="26082">MNITVLLILTIGIFVGFYVQTVIGFAGSLMALPILLFAIKLPDAIAYISIFYLFSSIFLIRKEYKNIDKKIILKLATASIIGILTGILVLTFSNPIVLKKALGIFILFYVGYVLFSKKKVILNNGGIISFGVMAGFFSGVFSSGGPLHAICIENSVKNIKVFRATMIGISGIVSLTRVPALAVSGILNFSHLKMALFVFPFFLFAQFLGKRTFTKINENVFKKSLLVLLSISGIMLIF</sequence>
<feature type="transmembrane region" description="Helical" evidence="8">
    <location>
        <begin position="96"/>
        <end position="115"/>
    </location>
</feature>
<evidence type="ECO:0000256" key="6">
    <source>
        <dbReference type="ARBA" id="ARBA00022989"/>
    </source>
</evidence>
<evidence type="ECO:0000256" key="1">
    <source>
        <dbReference type="ARBA" id="ARBA00004651"/>
    </source>
</evidence>
<gene>
    <name evidence="9" type="ORF">QWY81_10070</name>
</gene>
<feature type="transmembrane region" description="Helical" evidence="8">
    <location>
        <begin position="122"/>
        <end position="141"/>
    </location>
</feature>
<evidence type="ECO:0000256" key="4">
    <source>
        <dbReference type="ARBA" id="ARBA00022475"/>
    </source>
</evidence>
<protein>
    <recommendedName>
        <fullName evidence="8">Probable membrane transporter protein</fullName>
    </recommendedName>
</protein>
<evidence type="ECO:0000313" key="10">
    <source>
        <dbReference type="Proteomes" id="UP001228636"/>
    </source>
</evidence>
<dbReference type="AlphaFoldDB" id="A0AAJ1VGG2"/>
<keyword evidence="3" id="KW-0813">Transport</keyword>
<comment type="subcellular location">
    <subcellularLocation>
        <location evidence="1 8">Cell membrane</location>
        <topology evidence="1 8">Multi-pass membrane protein</topology>
    </subcellularLocation>
</comment>
<feature type="transmembrane region" description="Helical" evidence="8">
    <location>
        <begin position="7"/>
        <end position="38"/>
    </location>
</feature>
<comment type="similarity">
    <text evidence="2 8">Belongs to the 4-toluene sulfonate uptake permease (TSUP) (TC 2.A.102) family.</text>
</comment>
<feature type="transmembrane region" description="Helical" evidence="8">
    <location>
        <begin position="72"/>
        <end position="90"/>
    </location>
</feature>
<dbReference type="GO" id="GO:0005886">
    <property type="term" value="C:plasma membrane"/>
    <property type="evidence" value="ECO:0007669"/>
    <property type="project" value="UniProtKB-SubCell"/>
</dbReference>
<evidence type="ECO:0000256" key="5">
    <source>
        <dbReference type="ARBA" id="ARBA00022692"/>
    </source>
</evidence>
<dbReference type="PANTHER" id="PTHR30269:SF37">
    <property type="entry name" value="MEMBRANE TRANSPORTER PROTEIN"/>
    <property type="match status" value="1"/>
</dbReference>
<evidence type="ECO:0000313" key="9">
    <source>
        <dbReference type="EMBL" id="MDN3619798.1"/>
    </source>
</evidence>
<evidence type="ECO:0000256" key="8">
    <source>
        <dbReference type="RuleBase" id="RU363041"/>
    </source>
</evidence>
<proteinExistence type="inferred from homology"/>
<keyword evidence="7 8" id="KW-0472">Membrane</keyword>
<evidence type="ECO:0000256" key="3">
    <source>
        <dbReference type="ARBA" id="ARBA00022448"/>
    </source>
</evidence>
<keyword evidence="5 8" id="KW-0812">Transmembrane</keyword>
<organism evidence="9 10">
    <name type="scientific">Polaribacter sejongensis</name>
    <dbReference type="NCBI Taxonomy" id="985043"/>
    <lineage>
        <taxon>Bacteria</taxon>
        <taxon>Pseudomonadati</taxon>
        <taxon>Bacteroidota</taxon>
        <taxon>Flavobacteriia</taxon>
        <taxon>Flavobacteriales</taxon>
        <taxon>Flavobacteriaceae</taxon>
    </lineage>
</organism>